<proteinExistence type="predicted"/>
<dbReference type="AlphaFoldDB" id="A0A9X2CWN6"/>
<organism evidence="1 2">
    <name type="scientific">Halalkalibacter alkaliphilus</name>
    <dbReference type="NCBI Taxonomy" id="2917993"/>
    <lineage>
        <taxon>Bacteria</taxon>
        <taxon>Bacillati</taxon>
        <taxon>Bacillota</taxon>
        <taxon>Bacilli</taxon>
        <taxon>Bacillales</taxon>
        <taxon>Bacillaceae</taxon>
        <taxon>Halalkalibacter</taxon>
    </lineage>
</organism>
<gene>
    <name evidence="1" type="ORF">MF646_20385</name>
</gene>
<evidence type="ECO:0008006" key="3">
    <source>
        <dbReference type="Google" id="ProtNLM"/>
    </source>
</evidence>
<dbReference type="InterPro" id="IPR011006">
    <property type="entry name" value="CheY-like_superfamily"/>
</dbReference>
<dbReference type="Gene3D" id="3.40.50.2300">
    <property type="match status" value="1"/>
</dbReference>
<evidence type="ECO:0000313" key="1">
    <source>
        <dbReference type="EMBL" id="MCL7749480.1"/>
    </source>
</evidence>
<name>A0A9X2CWN6_9BACI</name>
<sequence>MKAKKILVFQEYQTLNVLIEAILSEEGYKNVYTLENPNFVISTYHDIQPDVFFCEIDLEYQLEMFIDLILSEDREEVLSKFVCIISNGNIEMEKATQRLGVENFLKKPGFVIEDIRDMVNKRSK</sequence>
<dbReference type="RefSeq" id="WP_250098340.1">
    <property type="nucleotide sequence ID" value="NZ_JAKRYL010000030.1"/>
</dbReference>
<dbReference type="EMBL" id="JAKRYL010000030">
    <property type="protein sequence ID" value="MCL7749480.1"/>
    <property type="molecule type" value="Genomic_DNA"/>
</dbReference>
<dbReference type="Proteomes" id="UP001139150">
    <property type="component" value="Unassembled WGS sequence"/>
</dbReference>
<evidence type="ECO:0000313" key="2">
    <source>
        <dbReference type="Proteomes" id="UP001139150"/>
    </source>
</evidence>
<reference evidence="1" key="1">
    <citation type="submission" date="2022-02" db="EMBL/GenBank/DDBJ databases">
        <title>Halalkalibacter sp. nov. isolated from Lonar Lake, India.</title>
        <authorList>
            <person name="Joshi A."/>
            <person name="Thite S."/>
            <person name="Lodha T."/>
        </authorList>
    </citation>
    <scope>NUCLEOTIDE SEQUENCE</scope>
    <source>
        <strain evidence="1">MEB205</strain>
    </source>
</reference>
<accession>A0A9X2CWN6</accession>
<protein>
    <recommendedName>
        <fullName evidence="3">Response regulatory domain-containing protein</fullName>
    </recommendedName>
</protein>
<keyword evidence="2" id="KW-1185">Reference proteome</keyword>
<comment type="caution">
    <text evidence="1">The sequence shown here is derived from an EMBL/GenBank/DDBJ whole genome shotgun (WGS) entry which is preliminary data.</text>
</comment>
<dbReference type="SUPFAM" id="SSF52172">
    <property type="entry name" value="CheY-like"/>
    <property type="match status" value="1"/>
</dbReference>